<feature type="repeat" description="TPR" evidence="3">
    <location>
        <begin position="76"/>
        <end position="109"/>
    </location>
</feature>
<proteinExistence type="predicted"/>
<dbReference type="InterPro" id="IPR019734">
    <property type="entry name" value="TPR_rpt"/>
</dbReference>
<dbReference type="Proteomes" id="UP000186808">
    <property type="component" value="Unassembled WGS sequence"/>
</dbReference>
<evidence type="ECO:0000313" key="6">
    <source>
        <dbReference type="Proteomes" id="UP000186808"/>
    </source>
</evidence>
<feature type="repeat" description="TPR" evidence="3">
    <location>
        <begin position="221"/>
        <end position="254"/>
    </location>
</feature>
<dbReference type="PROSITE" id="PS50005">
    <property type="entry name" value="TPR"/>
    <property type="match status" value="2"/>
</dbReference>
<dbReference type="EMBL" id="UGGV01000001">
    <property type="protein sequence ID" value="STO24453.1"/>
    <property type="molecule type" value="Genomic_DNA"/>
</dbReference>
<gene>
    <name evidence="5" type="ORF">NCTC11401_01265</name>
    <name evidence="4" type="ORF">SAMN05421777_101154</name>
</gene>
<dbReference type="STRING" id="464.Lgor_1411"/>
<evidence type="ECO:0000256" key="3">
    <source>
        <dbReference type="PROSITE-ProRule" id="PRU00339"/>
    </source>
</evidence>
<dbReference type="SMART" id="SM00028">
    <property type="entry name" value="TPR"/>
    <property type="match status" value="6"/>
</dbReference>
<evidence type="ECO:0000256" key="1">
    <source>
        <dbReference type="ARBA" id="ARBA00022737"/>
    </source>
</evidence>
<name>A0A377GIS7_9GAMM</name>
<reference evidence="5 7" key="2">
    <citation type="submission" date="2018-06" db="EMBL/GenBank/DDBJ databases">
        <authorList>
            <consortium name="Pathogen Informatics"/>
            <person name="Doyle S."/>
        </authorList>
    </citation>
    <scope>NUCLEOTIDE SEQUENCE [LARGE SCALE GENOMIC DNA]</scope>
    <source>
        <strain evidence="5 7">NCTC11401</strain>
    </source>
</reference>
<dbReference type="InterPro" id="IPR011990">
    <property type="entry name" value="TPR-like_helical_dom_sf"/>
</dbReference>
<keyword evidence="6" id="KW-1185">Reference proteome</keyword>
<dbReference type="PANTHER" id="PTHR44858:SF1">
    <property type="entry name" value="UDP-N-ACETYLGLUCOSAMINE--PEPTIDE N-ACETYLGLUCOSAMINYLTRANSFERASE SPINDLY-RELATED"/>
    <property type="match status" value="1"/>
</dbReference>
<evidence type="ECO:0000313" key="5">
    <source>
        <dbReference type="EMBL" id="STO24453.1"/>
    </source>
</evidence>
<keyword evidence="1" id="KW-0677">Repeat</keyword>
<dbReference type="Pfam" id="PF13414">
    <property type="entry name" value="TPR_11"/>
    <property type="match status" value="1"/>
</dbReference>
<dbReference type="RefSeq" id="WP_058467904.1">
    <property type="nucleotide sequence ID" value="NZ_CAAAIV010000045.1"/>
</dbReference>
<dbReference type="OrthoDB" id="5632311at2"/>
<protein>
    <submittedName>
        <fullName evidence="5">Photosystem I assembly protein Ycf3</fullName>
    </submittedName>
    <submittedName>
        <fullName evidence="4">Tfp pilus assembly protein PilF</fullName>
    </submittedName>
</protein>
<evidence type="ECO:0000313" key="7">
    <source>
        <dbReference type="Proteomes" id="UP000254374"/>
    </source>
</evidence>
<dbReference type="SUPFAM" id="SSF48452">
    <property type="entry name" value="TPR-like"/>
    <property type="match status" value="2"/>
</dbReference>
<dbReference type="Gene3D" id="1.25.40.10">
    <property type="entry name" value="Tetratricopeptide repeat domain"/>
    <property type="match status" value="3"/>
</dbReference>
<sequence>MFNSFHLQGVDALRESKYIEAKKLFLEAIKQNPEVPETYFLLGKTCFLCDEKSETISYLIQFIELTQYEKEQENKSHAFDLLGQCYASRSESELAITCYLNALEIDPSCVSVRHNLGLLYMKLAQEYLEIDLQNCSALLKSARIALNSALELCKDNPMFLHSIASWYEQYIELLKKLSEASNTQEMISEQFNWAIHYYREALAHCHKNDKLFQNVITENLTECYAQFGHHLYQSQAYAKAQKLYESALDLDQNHIPALNQIGMCLFKQGKYSEARVKFAILLERTADTQDQADAWLNTACCYRLEKNWLEAEKSLDAARKLAPQDPEIHKETENLKQAKSQALLAVTNQTFFDPKAHYNSSLTSQNTDSLQYN</sequence>
<accession>A0A377GIS7</accession>
<dbReference type="Pfam" id="PF14559">
    <property type="entry name" value="TPR_19"/>
    <property type="match status" value="1"/>
</dbReference>
<dbReference type="PANTHER" id="PTHR44858">
    <property type="entry name" value="TETRATRICOPEPTIDE REPEAT PROTEIN 6"/>
    <property type="match status" value="1"/>
</dbReference>
<dbReference type="AlphaFoldDB" id="A0A377GIS7"/>
<dbReference type="EMBL" id="FTNL01000001">
    <property type="protein sequence ID" value="SIQ49377.1"/>
    <property type="molecule type" value="Genomic_DNA"/>
</dbReference>
<evidence type="ECO:0000256" key="2">
    <source>
        <dbReference type="ARBA" id="ARBA00022803"/>
    </source>
</evidence>
<reference evidence="4 6" key="1">
    <citation type="submission" date="2017-01" db="EMBL/GenBank/DDBJ databases">
        <authorList>
            <person name="Varghese N."/>
            <person name="Submissions S."/>
        </authorList>
    </citation>
    <scope>NUCLEOTIDE SEQUENCE [LARGE SCALE GENOMIC DNA]</scope>
    <source>
        <strain evidence="4 6">ATCC 33342</strain>
    </source>
</reference>
<dbReference type="Proteomes" id="UP000254374">
    <property type="component" value="Unassembled WGS sequence"/>
</dbReference>
<dbReference type="InterPro" id="IPR050498">
    <property type="entry name" value="Ycf3"/>
</dbReference>
<evidence type="ECO:0000313" key="4">
    <source>
        <dbReference type="EMBL" id="SIQ49377.1"/>
    </source>
</evidence>
<keyword evidence="2 3" id="KW-0802">TPR repeat</keyword>
<organism evidence="5 7">
    <name type="scientific">Fluoribacter gormanii</name>
    <dbReference type="NCBI Taxonomy" id="464"/>
    <lineage>
        <taxon>Bacteria</taxon>
        <taxon>Pseudomonadati</taxon>
        <taxon>Pseudomonadota</taxon>
        <taxon>Gammaproteobacteria</taxon>
        <taxon>Legionellales</taxon>
        <taxon>Legionellaceae</taxon>
        <taxon>Fluoribacter</taxon>
    </lineage>
</organism>